<name>A0A5K3FE44_MESCO</name>
<protein>
    <submittedName>
        <fullName evidence="1">Annexin</fullName>
    </submittedName>
</protein>
<accession>A0A5K3FE44</accession>
<reference evidence="1" key="1">
    <citation type="submission" date="2019-11" db="UniProtKB">
        <authorList>
            <consortium name="WormBaseParasite"/>
        </authorList>
    </citation>
    <scope>IDENTIFICATION</scope>
</reference>
<organism evidence="1">
    <name type="scientific">Mesocestoides corti</name>
    <name type="common">Flatworm</name>
    <dbReference type="NCBI Taxonomy" id="53468"/>
    <lineage>
        <taxon>Eukaryota</taxon>
        <taxon>Metazoa</taxon>
        <taxon>Spiralia</taxon>
        <taxon>Lophotrochozoa</taxon>
        <taxon>Platyhelminthes</taxon>
        <taxon>Cestoda</taxon>
        <taxon>Eucestoda</taxon>
        <taxon>Cyclophyllidea</taxon>
        <taxon>Mesocestoididae</taxon>
        <taxon>Mesocestoides</taxon>
    </lineage>
</organism>
<dbReference type="AlphaFoldDB" id="A0A5K3FE44"/>
<dbReference type="WBParaSite" id="MCU_006702-RB">
    <property type="protein sequence ID" value="MCU_006702-RB"/>
    <property type="gene ID" value="MCU_006702"/>
</dbReference>
<sequence length="154" mass="16981">MKTPDGNNFSSNFLPPMQQPIYSSPLIPQEPGVSQQQLTAVVNHLSQFIDQMRQRTVLEVRESLTQAIGHILKAIPKQQPPPPPNPVVQPAVEFPLGKGQLGQIFQQFNNYAMANSRILYEISSADMGKVSCASGGRKHNQQAMEFLILASTGR</sequence>
<evidence type="ECO:0000313" key="1">
    <source>
        <dbReference type="WBParaSite" id="MCU_006702-RB"/>
    </source>
</evidence>
<proteinExistence type="predicted"/>